<evidence type="ECO:0000256" key="2">
    <source>
        <dbReference type="ARBA" id="ARBA00023125"/>
    </source>
</evidence>
<keyword evidence="3" id="KW-0804">Transcription</keyword>
<gene>
    <name evidence="6" type="ORF">GCM10010170_060540</name>
</gene>
<organism evidence="6 7">
    <name type="scientific">Dactylosporangium salmoneum</name>
    <dbReference type="NCBI Taxonomy" id="53361"/>
    <lineage>
        <taxon>Bacteria</taxon>
        <taxon>Bacillati</taxon>
        <taxon>Actinomycetota</taxon>
        <taxon>Actinomycetes</taxon>
        <taxon>Micromonosporales</taxon>
        <taxon>Micromonosporaceae</taxon>
        <taxon>Dactylosporangium</taxon>
    </lineage>
</organism>
<dbReference type="InterPro" id="IPR036271">
    <property type="entry name" value="Tet_transcr_reg_TetR-rel_C_sf"/>
</dbReference>
<dbReference type="Gene3D" id="1.10.357.10">
    <property type="entry name" value="Tetracycline Repressor, domain 2"/>
    <property type="match status" value="1"/>
</dbReference>
<evidence type="ECO:0000256" key="4">
    <source>
        <dbReference type="PROSITE-ProRule" id="PRU00335"/>
    </source>
</evidence>
<evidence type="ECO:0000313" key="6">
    <source>
        <dbReference type="EMBL" id="GAA2363536.1"/>
    </source>
</evidence>
<dbReference type="Pfam" id="PF00440">
    <property type="entry name" value="TetR_N"/>
    <property type="match status" value="1"/>
</dbReference>
<dbReference type="PROSITE" id="PS50977">
    <property type="entry name" value="HTH_TETR_2"/>
    <property type="match status" value="1"/>
</dbReference>
<evidence type="ECO:0000256" key="3">
    <source>
        <dbReference type="ARBA" id="ARBA00023163"/>
    </source>
</evidence>
<dbReference type="Proteomes" id="UP001501444">
    <property type="component" value="Unassembled WGS sequence"/>
</dbReference>
<keyword evidence="1" id="KW-0805">Transcription regulation</keyword>
<reference evidence="6 7" key="1">
    <citation type="journal article" date="2019" name="Int. J. Syst. Evol. Microbiol.">
        <title>The Global Catalogue of Microorganisms (GCM) 10K type strain sequencing project: providing services to taxonomists for standard genome sequencing and annotation.</title>
        <authorList>
            <consortium name="The Broad Institute Genomics Platform"/>
            <consortium name="The Broad Institute Genome Sequencing Center for Infectious Disease"/>
            <person name="Wu L."/>
            <person name="Ma J."/>
        </authorList>
    </citation>
    <scope>NUCLEOTIDE SEQUENCE [LARGE SCALE GENOMIC DNA]</scope>
    <source>
        <strain evidence="6 7">JCM 3272</strain>
    </source>
</reference>
<dbReference type="RefSeq" id="WP_344615959.1">
    <property type="nucleotide sequence ID" value="NZ_BAAARV010000058.1"/>
</dbReference>
<comment type="caution">
    <text evidence="6">The sequence shown here is derived from an EMBL/GenBank/DDBJ whole genome shotgun (WGS) entry which is preliminary data.</text>
</comment>
<feature type="domain" description="HTH tetR-type" evidence="5">
    <location>
        <begin position="10"/>
        <end position="70"/>
    </location>
</feature>
<dbReference type="InterPro" id="IPR009057">
    <property type="entry name" value="Homeodomain-like_sf"/>
</dbReference>
<evidence type="ECO:0000256" key="1">
    <source>
        <dbReference type="ARBA" id="ARBA00023015"/>
    </source>
</evidence>
<keyword evidence="2 4" id="KW-0238">DNA-binding</keyword>
<dbReference type="PANTHER" id="PTHR47506">
    <property type="entry name" value="TRANSCRIPTIONAL REGULATORY PROTEIN"/>
    <property type="match status" value="1"/>
</dbReference>
<proteinExistence type="predicted"/>
<protein>
    <submittedName>
        <fullName evidence="6">TetR/AcrR family transcriptional regulator</fullName>
    </submittedName>
</protein>
<dbReference type="InterPro" id="IPR001647">
    <property type="entry name" value="HTH_TetR"/>
</dbReference>
<keyword evidence="7" id="KW-1185">Reference proteome</keyword>
<name>A0ABN3GYE6_9ACTN</name>
<dbReference type="SUPFAM" id="SSF46689">
    <property type="entry name" value="Homeodomain-like"/>
    <property type="match status" value="1"/>
</dbReference>
<feature type="DNA-binding region" description="H-T-H motif" evidence="4">
    <location>
        <begin position="33"/>
        <end position="52"/>
    </location>
</feature>
<dbReference type="EMBL" id="BAAARV010000058">
    <property type="protein sequence ID" value="GAA2363536.1"/>
    <property type="molecule type" value="Genomic_DNA"/>
</dbReference>
<sequence length="194" mass="20698">MGTPLTRKGAATRERIIAGAAVLLRERGVDEVSLDDIRAATATSKSQLFHYFPEGRSQLLLAVAEHEAAAVLQDQEPHLSTLGPPESWAAWRDAVIARYEAQGTRCPLGALTRQLAPTNPEVRPIVTALLDTWRERLTEGARRAKAADPEKSGLVLLAAVQGGVGILLATGDSTALRVALDAALTPVLRPKITT</sequence>
<dbReference type="SUPFAM" id="SSF48498">
    <property type="entry name" value="Tetracyclin repressor-like, C-terminal domain"/>
    <property type="match status" value="1"/>
</dbReference>
<evidence type="ECO:0000313" key="7">
    <source>
        <dbReference type="Proteomes" id="UP001501444"/>
    </source>
</evidence>
<evidence type="ECO:0000259" key="5">
    <source>
        <dbReference type="PROSITE" id="PS50977"/>
    </source>
</evidence>
<accession>A0ABN3GYE6</accession>
<dbReference type="PANTHER" id="PTHR47506:SF3">
    <property type="entry name" value="HTH-TYPE TRANSCRIPTIONAL REGULATOR LMRA"/>
    <property type="match status" value="1"/>
</dbReference>